<name>A0ABD5LKZ6_AGRRD</name>
<dbReference type="Gene3D" id="3.40.50.720">
    <property type="entry name" value="NAD(P)-binding Rossmann-like Domain"/>
    <property type="match status" value="1"/>
</dbReference>
<dbReference type="AlphaFoldDB" id="A0ABD5LKZ6"/>
<dbReference type="EMBL" id="JBETME010000008">
    <property type="protein sequence ID" value="MES4992533.1"/>
    <property type="molecule type" value="Genomic_DNA"/>
</dbReference>
<dbReference type="InterPro" id="IPR027051">
    <property type="entry name" value="XdhC_Rossmann_dom"/>
</dbReference>
<dbReference type="Proteomes" id="UP001438189">
    <property type="component" value="Unassembled WGS sequence"/>
</dbReference>
<accession>A0ABD5LKZ6</accession>
<dbReference type="PANTHER" id="PTHR30388">
    <property type="entry name" value="ALDEHYDE OXIDOREDUCTASE MOLYBDENUM COFACTOR ASSEMBLY PROTEIN"/>
    <property type="match status" value="1"/>
</dbReference>
<proteinExistence type="predicted"/>
<sequence>MIDVRTPEVILQLKRINSSDDPADILCFLVACMDEGVDVALATLVEIRGGAARTLDAQMAVAADGRYCSYVSGGCVEAAVAAEALLAIAAGRGRPVAFCAGSPFFDIVPPCGGGISIAVHVLRQGNTIKHVLDSLEKRQTAGLRYVREREDLEVMERPERTIWQAGSYTMVYRPRTWIIISGQPLETLAVARFAGFQFRRDRPRPGRYIGEHIDPHSAVLFLHHDLDQEVSVLHATLSSPAFYIGALGSTCTHRRRVERLKALGHDGKDLERINAPTGIFGRARDSHSLALSILDDVAASRLAIYG</sequence>
<feature type="domain" description="XdhC Rossmann" evidence="2">
    <location>
        <begin position="193"/>
        <end position="294"/>
    </location>
</feature>
<dbReference type="RefSeq" id="WP_353574484.1">
    <property type="nucleotide sequence ID" value="NZ_JBETME010000008.1"/>
</dbReference>
<evidence type="ECO:0000259" key="2">
    <source>
        <dbReference type="Pfam" id="PF13478"/>
    </source>
</evidence>
<dbReference type="PANTHER" id="PTHR30388:SF4">
    <property type="entry name" value="MOLYBDENUM COFACTOR INSERTION CHAPERONE PAOD"/>
    <property type="match status" value="1"/>
</dbReference>
<evidence type="ECO:0000313" key="3">
    <source>
        <dbReference type="EMBL" id="MES4992533.1"/>
    </source>
</evidence>
<evidence type="ECO:0000313" key="4">
    <source>
        <dbReference type="Proteomes" id="UP001438189"/>
    </source>
</evidence>
<evidence type="ECO:0000259" key="1">
    <source>
        <dbReference type="Pfam" id="PF02625"/>
    </source>
</evidence>
<dbReference type="InterPro" id="IPR052698">
    <property type="entry name" value="MoCofactor_Util/Proc"/>
</dbReference>
<organism evidence="3 4">
    <name type="scientific">Agrobacterium radiobacter</name>
    <dbReference type="NCBI Taxonomy" id="362"/>
    <lineage>
        <taxon>Bacteria</taxon>
        <taxon>Pseudomonadati</taxon>
        <taxon>Pseudomonadota</taxon>
        <taxon>Alphaproteobacteria</taxon>
        <taxon>Hyphomicrobiales</taxon>
        <taxon>Rhizobiaceae</taxon>
        <taxon>Rhizobium/Agrobacterium group</taxon>
        <taxon>Agrobacterium</taxon>
        <taxon>Agrobacterium tumefaciens complex</taxon>
    </lineage>
</organism>
<comment type="caution">
    <text evidence="3">The sequence shown here is derived from an EMBL/GenBank/DDBJ whole genome shotgun (WGS) entry which is preliminary data.</text>
</comment>
<dbReference type="Pfam" id="PF02625">
    <property type="entry name" value="XdhC_CoxI"/>
    <property type="match status" value="1"/>
</dbReference>
<feature type="domain" description="XdhC- CoxI" evidence="1">
    <location>
        <begin position="34"/>
        <end position="94"/>
    </location>
</feature>
<dbReference type="Pfam" id="PF13478">
    <property type="entry name" value="XdhC_C"/>
    <property type="match status" value="1"/>
</dbReference>
<reference evidence="3 4" key="1">
    <citation type="submission" date="2024-06" db="EMBL/GenBank/DDBJ databases">
        <title>Genome sequencing of Agrobacterium spp. from tobacco in Serbia.</title>
        <authorList>
            <person name="Ilicic R.J."/>
            <person name="Studholme D.J."/>
            <person name="Jelusic A."/>
            <person name="Barac G."/>
            <person name="Bagi F."/>
            <person name="Popovic Milovanovic T."/>
        </authorList>
    </citation>
    <scope>NUCLEOTIDE SEQUENCE [LARGE SCALE GENOMIC DNA]</scope>
    <source>
        <strain evidence="3 4">DA1</strain>
    </source>
</reference>
<dbReference type="InterPro" id="IPR003777">
    <property type="entry name" value="XdhC_CoxI"/>
</dbReference>
<gene>
    <name evidence="3" type="ORF">ABVB70_19615</name>
</gene>
<protein>
    <submittedName>
        <fullName evidence="3">XdhC family protein</fullName>
    </submittedName>
</protein>